<dbReference type="GO" id="GO:0002101">
    <property type="term" value="P:tRNA wobble cytosine modification"/>
    <property type="evidence" value="ECO:0007669"/>
    <property type="project" value="UniProtKB-UniRule"/>
</dbReference>
<accession>A0A172YCF3</accession>
<evidence type="ECO:0000256" key="8">
    <source>
        <dbReference type="ARBA" id="ARBA00023315"/>
    </source>
</evidence>
<comment type="subcellular location">
    <subcellularLocation>
        <location evidence="9">Cytoplasm</location>
    </subcellularLocation>
</comment>
<dbReference type="Gene3D" id="3.40.630.30">
    <property type="match status" value="1"/>
</dbReference>
<comment type="caution">
    <text evidence="9">Lacks conserved residue(s) required for the propagation of feature annotation.</text>
</comment>
<dbReference type="GO" id="GO:1904812">
    <property type="term" value="P:rRNA acetylation involved in maturation of SSU-rRNA"/>
    <property type="evidence" value="ECO:0007669"/>
    <property type="project" value="TreeGrafter"/>
</dbReference>
<dbReference type="GO" id="GO:0051391">
    <property type="term" value="P:tRNA acetylation"/>
    <property type="evidence" value="ECO:0007669"/>
    <property type="project" value="UniProtKB-UniRule"/>
</dbReference>
<dbReference type="InterPro" id="IPR016181">
    <property type="entry name" value="Acyl_CoA_acyltransferase"/>
</dbReference>
<evidence type="ECO:0000256" key="4">
    <source>
        <dbReference type="ARBA" id="ARBA00022694"/>
    </source>
</evidence>
<comment type="function">
    <text evidence="9">Catalyzes the formation of N(4)-acetylcytidine (ac(4)C) at the wobble position of tRNA(Met), by using acetyl-CoA as an acetyl donor and ATP (or GTP).</text>
</comment>
<dbReference type="SUPFAM" id="SSF55729">
    <property type="entry name" value="Acyl-CoA N-acyltransferases (Nat)"/>
    <property type="match status" value="1"/>
</dbReference>
<organism evidence="11 12">
    <name type="scientific">Halotalea alkalilenta</name>
    <dbReference type="NCBI Taxonomy" id="376489"/>
    <lineage>
        <taxon>Bacteria</taxon>
        <taxon>Pseudomonadati</taxon>
        <taxon>Pseudomonadota</taxon>
        <taxon>Gammaproteobacteria</taxon>
        <taxon>Oceanospirillales</taxon>
        <taxon>Halomonadaceae</taxon>
        <taxon>Halotalea</taxon>
    </lineage>
</organism>
<evidence type="ECO:0000256" key="2">
    <source>
        <dbReference type="ARBA" id="ARBA00022555"/>
    </source>
</evidence>
<dbReference type="InterPro" id="IPR007807">
    <property type="entry name" value="TcmA/NAT10_helicase"/>
</dbReference>
<dbReference type="SUPFAM" id="SSF52540">
    <property type="entry name" value="P-loop containing nucleoside triphosphate hydrolases"/>
    <property type="match status" value="1"/>
</dbReference>
<dbReference type="Proteomes" id="UP000077875">
    <property type="component" value="Chromosome"/>
</dbReference>
<evidence type="ECO:0000313" key="12">
    <source>
        <dbReference type="Proteomes" id="UP000077875"/>
    </source>
</evidence>
<comment type="similarity">
    <text evidence="9">Belongs to the TmcA family.</text>
</comment>
<evidence type="ECO:0000313" key="11">
    <source>
        <dbReference type="EMBL" id="ANF56907.1"/>
    </source>
</evidence>
<dbReference type="InterPro" id="IPR024914">
    <property type="entry name" value="tRNA_acetyltr_TmcA"/>
</dbReference>
<name>A0A172YCF3_9GAMM</name>
<dbReference type="InterPro" id="IPR032672">
    <property type="entry name" value="TmcA/NAT10/Kre33"/>
</dbReference>
<feature type="binding site" evidence="9">
    <location>
        <begin position="484"/>
        <end position="486"/>
    </location>
    <ligand>
        <name>acetyl-CoA</name>
        <dbReference type="ChEBI" id="CHEBI:57288"/>
    </ligand>
</feature>
<evidence type="ECO:0000256" key="1">
    <source>
        <dbReference type="ARBA" id="ARBA00022490"/>
    </source>
</evidence>
<protein>
    <recommendedName>
        <fullName evidence="9">tRNA(Met) cytidine acetyltransferase TmcA</fullName>
        <ecNumber evidence="9">2.3.1.193</ecNumber>
    </recommendedName>
</protein>
<dbReference type="GO" id="GO:1990883">
    <property type="term" value="F:18S rRNA cytidine N-acetyltransferase activity"/>
    <property type="evidence" value="ECO:0007669"/>
    <property type="project" value="TreeGrafter"/>
</dbReference>
<keyword evidence="12" id="KW-1185">Reference proteome</keyword>
<dbReference type="InterPro" id="IPR000182">
    <property type="entry name" value="GNAT_dom"/>
</dbReference>
<feature type="binding site" evidence="9">
    <location>
        <position position="169"/>
    </location>
    <ligand>
        <name>ATP</name>
        <dbReference type="ChEBI" id="CHEBI:30616"/>
    </ligand>
</feature>
<dbReference type="Gene3D" id="3.40.50.11040">
    <property type="match status" value="1"/>
</dbReference>
<reference evidence="11 12" key="1">
    <citation type="submission" date="2016-04" db="EMBL/GenBank/DDBJ databases">
        <title>Complete Genome Sequence of Halotalea alkalilenta IHB B 13600.</title>
        <authorList>
            <person name="Swarnkar M.K."/>
            <person name="Sharma A."/>
            <person name="Kaushal K."/>
            <person name="Soni R."/>
            <person name="Rana S."/>
            <person name="Singh A.K."/>
            <person name="Gulati A."/>
        </authorList>
    </citation>
    <scope>NUCLEOTIDE SEQUENCE [LARGE SCALE GENOMIC DNA]</scope>
    <source>
        <strain evidence="11 12">IHB B 13600</strain>
    </source>
</reference>
<keyword evidence="4 9" id="KW-0819">tRNA processing</keyword>
<evidence type="ECO:0000256" key="6">
    <source>
        <dbReference type="ARBA" id="ARBA00022840"/>
    </source>
</evidence>
<dbReference type="PROSITE" id="PS51186">
    <property type="entry name" value="GNAT"/>
    <property type="match status" value="1"/>
</dbReference>
<dbReference type="EMBL" id="CP015243">
    <property type="protein sequence ID" value="ANF56907.1"/>
    <property type="molecule type" value="Genomic_DNA"/>
</dbReference>
<dbReference type="EC" id="2.3.1.193" evidence="9"/>
<dbReference type="Pfam" id="PF08351">
    <property type="entry name" value="TmcA_N"/>
    <property type="match status" value="1"/>
</dbReference>
<gene>
    <name evidence="9" type="primary">tmcA</name>
    <name evidence="11" type="ORF">A5892_05010</name>
</gene>
<dbReference type="STRING" id="376489.A5892_05010"/>
<keyword evidence="8 9" id="KW-0012">Acyltransferase</keyword>
<dbReference type="InterPro" id="IPR013562">
    <property type="entry name" value="TmcA/NAT10_N"/>
</dbReference>
<dbReference type="Pfam" id="PF05127">
    <property type="entry name" value="NAT10_TcmA_helicase"/>
    <property type="match status" value="1"/>
</dbReference>
<keyword evidence="7 9" id="KW-0694">RNA-binding</keyword>
<evidence type="ECO:0000256" key="7">
    <source>
        <dbReference type="ARBA" id="ARBA00022884"/>
    </source>
</evidence>
<dbReference type="InterPro" id="IPR027417">
    <property type="entry name" value="P-loop_NTPase"/>
</dbReference>
<keyword evidence="2 9" id="KW-0820">tRNA-binding</keyword>
<evidence type="ECO:0000259" key="10">
    <source>
        <dbReference type="PROSITE" id="PS51186"/>
    </source>
</evidence>
<keyword evidence="6 9" id="KW-0067">ATP-binding</keyword>
<feature type="domain" description="N-acetyltransferase" evidence="10">
    <location>
        <begin position="372"/>
        <end position="561"/>
    </location>
</feature>
<dbReference type="CDD" id="cd04301">
    <property type="entry name" value="NAT_SF"/>
    <property type="match status" value="1"/>
</dbReference>
<sequence>MSSTASPLASAIIDLRAELSRRGQRLLVWCDGFEEASLHALLAGLGGQRRLWVGEAGAQPSEGFEWLQPGQARRRLGEECDALVFDAREGFDLDAFGAVAGTLRAGGCLLLLSAPASFSGRFGSRLRRLLENDAGVARLERDRLRLPELPPAPDWRPGRDSLGCLSADQRRAVDGLVALKRRRPLVITADRGRGKSAALGIAAAVRLNQDGGELLVTAPSAAAVESLFEQLGHHAPEGRREGALFLHPRGSLRYLDPETLVEALEQPEPIGGAGSTMLVDEAAALPPALLARCLERFPRIAFATTTHGYEGSGRGFAIRFRQRLDQRTPDWRALELETPVRWAPGDPLEALTTRLLFLDAEIDETEPAPGEVTIERFDRDRLQQDEAALGELFGLLVQAHYRTAPSDLARLLDQRGVELWGARAGGRLLGVAATLDEGGFPAPLAESVARGERRLPGELLPQSLALHEGLAEAALLRWRRVMRIAVHPGAQRRGIGRRLIERISFDAAGKGIAMLGASFGASRELLDFWFAVGCTPLRLGLKRERSSGEHALMVGRALDAGGAALSRQCREHFCDALAERLAFELRGLEVELAARLLAPLPLAVEPALGVALARLGLGHAPLAPYRGLLKRHWGSLSERLSEEAREGLLGLLYQGRDEAWLARRHGGEGRAAGEALWRGWCARTVDG</sequence>
<feature type="binding site" evidence="9">
    <location>
        <position position="341"/>
    </location>
    <ligand>
        <name>ATP</name>
        <dbReference type="ChEBI" id="CHEBI:30616"/>
    </ligand>
</feature>
<dbReference type="Pfam" id="PF13718">
    <property type="entry name" value="GNAT_acetyltr_2"/>
    <property type="match status" value="1"/>
</dbReference>
<evidence type="ECO:0000256" key="3">
    <source>
        <dbReference type="ARBA" id="ARBA00022679"/>
    </source>
</evidence>
<dbReference type="GO" id="GO:0005737">
    <property type="term" value="C:cytoplasm"/>
    <property type="evidence" value="ECO:0007669"/>
    <property type="project" value="UniProtKB-SubCell"/>
</dbReference>
<proteinExistence type="inferred from homology"/>
<comment type="catalytic activity">
    <reaction evidence="9">
        <text>cytidine(34) in elongator tRNA(Met) + acetyl-CoA + ATP + H2O = N(4)-acetylcytidine(34) in elongator tRNA(Met) + ADP + phosphate + CoA + H(+)</text>
        <dbReference type="Rhea" id="RHEA:43788"/>
        <dbReference type="Rhea" id="RHEA-COMP:10693"/>
        <dbReference type="Rhea" id="RHEA-COMP:10694"/>
        <dbReference type="ChEBI" id="CHEBI:15377"/>
        <dbReference type="ChEBI" id="CHEBI:15378"/>
        <dbReference type="ChEBI" id="CHEBI:30616"/>
        <dbReference type="ChEBI" id="CHEBI:43474"/>
        <dbReference type="ChEBI" id="CHEBI:57287"/>
        <dbReference type="ChEBI" id="CHEBI:57288"/>
        <dbReference type="ChEBI" id="CHEBI:74900"/>
        <dbReference type="ChEBI" id="CHEBI:82748"/>
        <dbReference type="ChEBI" id="CHEBI:456216"/>
        <dbReference type="EC" id="2.3.1.193"/>
    </reaction>
</comment>
<evidence type="ECO:0000256" key="9">
    <source>
        <dbReference type="HAMAP-Rule" id="MF_01886"/>
    </source>
</evidence>
<dbReference type="GO" id="GO:0051392">
    <property type="term" value="F:tRNA cytidine N4-acetyltransferase activity"/>
    <property type="evidence" value="ECO:0007669"/>
    <property type="project" value="UniProtKB-UniRule"/>
</dbReference>
<dbReference type="AlphaFoldDB" id="A0A172YCF3"/>
<dbReference type="RefSeq" id="WP_064121873.1">
    <property type="nucleotide sequence ID" value="NZ_CP015243.1"/>
</dbReference>
<dbReference type="GO" id="GO:0005524">
    <property type="term" value="F:ATP binding"/>
    <property type="evidence" value="ECO:0007669"/>
    <property type="project" value="UniProtKB-UniRule"/>
</dbReference>
<dbReference type="Gene3D" id="3.40.50.300">
    <property type="entry name" value="P-loop containing nucleotide triphosphate hydrolases"/>
    <property type="match status" value="1"/>
</dbReference>
<dbReference type="GO" id="GO:0000049">
    <property type="term" value="F:tRNA binding"/>
    <property type="evidence" value="ECO:0007669"/>
    <property type="project" value="UniProtKB-UniRule"/>
</dbReference>
<keyword evidence="1 9" id="KW-0963">Cytoplasm</keyword>
<keyword evidence="5 9" id="KW-0547">Nucleotide-binding</keyword>
<dbReference type="PANTHER" id="PTHR10925">
    <property type="entry name" value="N-ACETYLTRANSFERASE 10"/>
    <property type="match status" value="1"/>
</dbReference>
<keyword evidence="3 9" id="KW-0808">Transferase</keyword>
<feature type="binding site" evidence="9">
    <location>
        <position position="524"/>
    </location>
    <ligand>
        <name>acetyl-CoA</name>
        <dbReference type="ChEBI" id="CHEBI:57288"/>
    </ligand>
</feature>
<dbReference type="KEGG" id="haa:A5892_05010"/>
<evidence type="ECO:0000256" key="5">
    <source>
        <dbReference type="ARBA" id="ARBA00022741"/>
    </source>
</evidence>
<dbReference type="PANTHER" id="PTHR10925:SF5">
    <property type="entry name" value="RNA CYTIDINE ACETYLTRANSFERASE"/>
    <property type="match status" value="1"/>
</dbReference>
<dbReference type="HAMAP" id="MF_01886">
    <property type="entry name" value="tRNA_acetyltr_TmcA"/>
    <property type="match status" value="1"/>
</dbReference>